<dbReference type="InterPro" id="IPR011527">
    <property type="entry name" value="ABC1_TM_dom"/>
</dbReference>
<keyword evidence="7 8" id="KW-0472">Membrane</keyword>
<evidence type="ECO:0000259" key="9">
    <source>
        <dbReference type="PROSITE" id="PS50893"/>
    </source>
</evidence>
<dbReference type="STRING" id="1797.RMCT_0384"/>
<reference evidence="11 12" key="1">
    <citation type="journal article" date="2016" name="Genome Announc.">
        <title>Draft Genome Sequences of Five Rapidly Growing Mycobacterium Species, M. thermoresistibile, M. fortuitum subsp. acetamidolyticum, M. canariasense, M. brisbanense, and M. novocastrense.</title>
        <authorList>
            <person name="Katahira K."/>
            <person name="Ogura Y."/>
            <person name="Gotoh Y."/>
            <person name="Hayashi T."/>
        </authorList>
    </citation>
    <scope>NUCLEOTIDE SEQUENCE [LARGE SCALE GENOMIC DNA]</scope>
    <source>
        <strain evidence="11 12">JCM6362</strain>
    </source>
</reference>
<dbReference type="SUPFAM" id="SSF90123">
    <property type="entry name" value="ABC transporter transmembrane region"/>
    <property type="match status" value="1"/>
</dbReference>
<dbReference type="Pfam" id="PF00005">
    <property type="entry name" value="ABC_tran"/>
    <property type="match status" value="1"/>
</dbReference>
<feature type="domain" description="ABC transporter" evidence="9">
    <location>
        <begin position="429"/>
        <end position="633"/>
    </location>
</feature>
<dbReference type="SMART" id="SM00382">
    <property type="entry name" value="AAA"/>
    <property type="match status" value="1"/>
</dbReference>
<dbReference type="PROSITE" id="PS50929">
    <property type="entry name" value="ABC_TM1F"/>
    <property type="match status" value="1"/>
</dbReference>
<keyword evidence="2" id="KW-0813">Transport</keyword>
<dbReference type="Pfam" id="PF06472">
    <property type="entry name" value="ABC_membrane_2"/>
    <property type="match status" value="1"/>
</dbReference>
<evidence type="ECO:0000256" key="2">
    <source>
        <dbReference type="ARBA" id="ARBA00022448"/>
    </source>
</evidence>
<dbReference type="GO" id="GO:0005524">
    <property type="term" value="F:ATP binding"/>
    <property type="evidence" value="ECO:0007669"/>
    <property type="project" value="UniProtKB-KW"/>
</dbReference>
<evidence type="ECO:0000313" key="12">
    <source>
        <dbReference type="Proteomes" id="UP000069654"/>
    </source>
</evidence>
<evidence type="ECO:0000256" key="1">
    <source>
        <dbReference type="ARBA" id="ARBA00004651"/>
    </source>
</evidence>
<keyword evidence="6 8" id="KW-1133">Transmembrane helix</keyword>
<organism evidence="11 12">
    <name type="scientific">Mycolicibacterium thermoresistibile</name>
    <name type="common">Mycobacterium thermoresistibile</name>
    <dbReference type="NCBI Taxonomy" id="1797"/>
    <lineage>
        <taxon>Bacteria</taxon>
        <taxon>Bacillati</taxon>
        <taxon>Actinomycetota</taxon>
        <taxon>Actinomycetes</taxon>
        <taxon>Mycobacteriales</taxon>
        <taxon>Mycobacteriaceae</taxon>
        <taxon>Mycolicibacterium</taxon>
    </lineage>
</organism>
<feature type="transmembrane region" description="Helical" evidence="8">
    <location>
        <begin position="20"/>
        <end position="46"/>
    </location>
</feature>
<dbReference type="GO" id="GO:0140359">
    <property type="term" value="F:ABC-type transporter activity"/>
    <property type="evidence" value="ECO:0007669"/>
    <property type="project" value="InterPro"/>
</dbReference>
<evidence type="ECO:0000256" key="3">
    <source>
        <dbReference type="ARBA" id="ARBA00022692"/>
    </source>
</evidence>
<dbReference type="PROSITE" id="PS50893">
    <property type="entry name" value="ABC_TRANSPORTER_2"/>
    <property type="match status" value="1"/>
</dbReference>
<dbReference type="InterPro" id="IPR050835">
    <property type="entry name" value="ABC_transporter_sub-D"/>
</dbReference>
<gene>
    <name evidence="11" type="ORF">RMCT_0384</name>
</gene>
<dbReference type="InterPro" id="IPR027417">
    <property type="entry name" value="P-loop_NTPase"/>
</dbReference>
<dbReference type="EMBL" id="BCTB01000002">
    <property type="protein sequence ID" value="GAT13413.1"/>
    <property type="molecule type" value="Genomic_DNA"/>
</dbReference>
<feature type="transmembrane region" description="Helical" evidence="8">
    <location>
        <begin position="121"/>
        <end position="145"/>
    </location>
</feature>
<dbReference type="RefSeq" id="WP_003927461.1">
    <property type="nucleotide sequence ID" value="NZ_BCTB01000002.1"/>
</dbReference>
<accession>A0A100XBB6</accession>
<proteinExistence type="predicted"/>
<dbReference type="PROSITE" id="PS00211">
    <property type="entry name" value="ABC_TRANSPORTER_1"/>
    <property type="match status" value="1"/>
</dbReference>
<dbReference type="Gene3D" id="3.40.50.300">
    <property type="entry name" value="P-loop containing nucleotide triphosphate hydrolases"/>
    <property type="match status" value="1"/>
</dbReference>
<dbReference type="CDD" id="cd03223">
    <property type="entry name" value="ABCD_peroxisomal_ALDP"/>
    <property type="match status" value="1"/>
</dbReference>
<reference evidence="12" key="2">
    <citation type="submission" date="2016-02" db="EMBL/GenBank/DDBJ databases">
        <title>Draft genome sequence of five rapidly growing Mycobacterium species.</title>
        <authorList>
            <person name="Katahira K."/>
            <person name="Gotou Y."/>
            <person name="Iida K."/>
            <person name="Ogura Y."/>
            <person name="Hayashi T."/>
        </authorList>
    </citation>
    <scope>NUCLEOTIDE SEQUENCE [LARGE SCALE GENOMIC DNA]</scope>
    <source>
        <strain evidence="12">JCM6362</strain>
    </source>
</reference>
<evidence type="ECO:0000256" key="7">
    <source>
        <dbReference type="ARBA" id="ARBA00023136"/>
    </source>
</evidence>
<keyword evidence="4" id="KW-0547">Nucleotide-binding</keyword>
<dbReference type="GO" id="GO:0016887">
    <property type="term" value="F:ATP hydrolysis activity"/>
    <property type="evidence" value="ECO:0007669"/>
    <property type="project" value="InterPro"/>
</dbReference>
<dbReference type="GO" id="GO:0005886">
    <property type="term" value="C:plasma membrane"/>
    <property type="evidence" value="ECO:0007669"/>
    <property type="project" value="UniProtKB-SubCell"/>
</dbReference>
<dbReference type="InterPro" id="IPR003439">
    <property type="entry name" value="ABC_transporter-like_ATP-bd"/>
</dbReference>
<evidence type="ECO:0000256" key="4">
    <source>
        <dbReference type="ARBA" id="ARBA00022741"/>
    </source>
</evidence>
<dbReference type="Gene3D" id="1.20.1560.10">
    <property type="entry name" value="ABC transporter type 1, transmembrane domain"/>
    <property type="match status" value="1"/>
</dbReference>
<dbReference type="PANTHER" id="PTHR11384">
    <property type="entry name" value="ATP-BINDING CASSETTE, SUB-FAMILY D MEMBER"/>
    <property type="match status" value="1"/>
</dbReference>
<evidence type="ECO:0000256" key="6">
    <source>
        <dbReference type="ARBA" id="ARBA00022989"/>
    </source>
</evidence>
<feature type="domain" description="ABC transmembrane type-1" evidence="10">
    <location>
        <begin position="68"/>
        <end position="395"/>
    </location>
</feature>
<dbReference type="OMA" id="DIQAGHF"/>
<protein>
    <submittedName>
        <fullName evidence="11">ABC-type uncharacterized transport system, permease and ATPase component</fullName>
    </submittedName>
</protein>
<dbReference type="InterPro" id="IPR036640">
    <property type="entry name" value="ABC1_TM_sf"/>
</dbReference>
<dbReference type="InterPro" id="IPR003593">
    <property type="entry name" value="AAA+_ATPase"/>
</dbReference>
<dbReference type="PANTHER" id="PTHR11384:SF59">
    <property type="entry name" value="LYSOSOMAL COBALAMIN TRANSPORTER ABCD4"/>
    <property type="match status" value="1"/>
</dbReference>
<feature type="transmembrane region" description="Helical" evidence="8">
    <location>
        <begin position="67"/>
        <end position="91"/>
    </location>
</feature>
<evidence type="ECO:0000313" key="11">
    <source>
        <dbReference type="EMBL" id="GAT13413.1"/>
    </source>
</evidence>
<evidence type="ECO:0000259" key="10">
    <source>
        <dbReference type="PROSITE" id="PS50929"/>
    </source>
</evidence>
<comment type="subcellular location">
    <subcellularLocation>
        <location evidence="1">Cell membrane</location>
        <topology evidence="1">Multi-pass membrane protein</topology>
    </subcellularLocation>
</comment>
<keyword evidence="5" id="KW-0067">ATP-binding</keyword>
<name>A0A100XBB6_MYCTH</name>
<sequence>MELEPFSPSIDWAGEWWESLKFIALTWTISAAGVLLICVLLGLFTVWGRQFWRITGGYFVGRDSLPVWGLFAVLLLSVVASVRLNVLLSYYSNDLYSALQSAFQGAASGDEAVRDSGVSGFWFAIWVFVVLATVHVARTMLDIYLMQRFIIRWRVWLTDRLTTDWLDNHAYYRARFIDRTIDNPDQRIQTDIDIFTTGYGTTPNVPSYGTGTVLLFGAVESVVSVVSFAAILWNLSGPLSVPLIDLTIPRALFWIAIAFVIFATVVAFWIGRPLIRLSFRNEAFNAAFRYALVRLRDAAEAVGFYRGERAEKVELDRRFNATILNYRRWVARTIGFTGWNLTMSQAINPLPIVVQAPRLFNGEIALGAVMQSASAFGEIQNGLSFFRNAYDNFASYRAAIIRLHGLVEANEAARAMGALETAASTDGSVELSDVEVRTPTGRQLIEPLNLRLERGESLVITGRSGAGKTTLLRSLAQLWPYATGTLRRPADRDTMFLSQLPYVPLGDLRTVVSYPAESGQIPDAELQRALHDVSLGHLVHRLDELQDWAKVLSPGEQQRVAFARVLLNRPQVVFLDEATSALDEGLEFQMYELLRDRLPDTILVSVSHRPTVEQHHHRHLELLGDGQWRLGEVASPTP</sequence>
<feature type="transmembrane region" description="Helical" evidence="8">
    <location>
        <begin position="253"/>
        <end position="271"/>
    </location>
</feature>
<evidence type="ECO:0000256" key="5">
    <source>
        <dbReference type="ARBA" id="ARBA00022840"/>
    </source>
</evidence>
<dbReference type="AlphaFoldDB" id="A0A100XBB6"/>
<feature type="transmembrane region" description="Helical" evidence="8">
    <location>
        <begin position="213"/>
        <end position="233"/>
    </location>
</feature>
<dbReference type="InterPro" id="IPR017871">
    <property type="entry name" value="ABC_transporter-like_CS"/>
</dbReference>
<dbReference type="SUPFAM" id="SSF52540">
    <property type="entry name" value="P-loop containing nucleoside triphosphate hydrolases"/>
    <property type="match status" value="1"/>
</dbReference>
<dbReference type="Proteomes" id="UP000069654">
    <property type="component" value="Unassembled WGS sequence"/>
</dbReference>
<comment type="caution">
    <text evidence="11">The sequence shown here is derived from an EMBL/GenBank/DDBJ whole genome shotgun (WGS) entry which is preliminary data.</text>
</comment>
<keyword evidence="3 8" id="KW-0812">Transmembrane</keyword>
<evidence type="ECO:0000256" key="8">
    <source>
        <dbReference type="SAM" id="Phobius"/>
    </source>
</evidence>